<protein>
    <submittedName>
        <fullName evidence="2">Putative 17.2 kDa salivary protein</fullName>
    </submittedName>
</protein>
<evidence type="ECO:0000256" key="1">
    <source>
        <dbReference type="SAM" id="SignalP"/>
    </source>
</evidence>
<dbReference type="SUPFAM" id="SSF50370">
    <property type="entry name" value="Ricin B-like lectins"/>
    <property type="match status" value="1"/>
</dbReference>
<dbReference type="AlphaFoldDB" id="A0A1Q3EUR6"/>
<organism evidence="2">
    <name type="scientific">Culex tarsalis</name>
    <name type="common">Encephalitis mosquito</name>
    <dbReference type="NCBI Taxonomy" id="7177"/>
    <lineage>
        <taxon>Eukaryota</taxon>
        <taxon>Metazoa</taxon>
        <taxon>Ecdysozoa</taxon>
        <taxon>Arthropoda</taxon>
        <taxon>Hexapoda</taxon>
        <taxon>Insecta</taxon>
        <taxon>Pterygota</taxon>
        <taxon>Neoptera</taxon>
        <taxon>Endopterygota</taxon>
        <taxon>Diptera</taxon>
        <taxon>Nematocera</taxon>
        <taxon>Culicoidea</taxon>
        <taxon>Culicidae</taxon>
        <taxon>Culicinae</taxon>
        <taxon>Culicini</taxon>
        <taxon>Culex</taxon>
        <taxon>Culex</taxon>
    </lineage>
</organism>
<sequence>MKAIMVAGQILVLVSVAQANNPWGGPGVCVTFYSVGSDEQLVSSYRTHDRDRRHVGLVRNQGNNWVITKDEKYPDHYKIRHKENGQELFESQQNYKGNYIFTWIPKTVINDGGASWNIMWVSDGVYMLKNKKFQHCLWSAGGKISAYDGCDHKQYHWKIWKIAC</sequence>
<evidence type="ECO:0000313" key="2">
    <source>
        <dbReference type="EMBL" id="JAV19059.1"/>
    </source>
</evidence>
<dbReference type="EMBL" id="GFDL01015986">
    <property type="protein sequence ID" value="JAV19059.1"/>
    <property type="molecule type" value="Transcribed_RNA"/>
</dbReference>
<keyword evidence="1" id="KW-0732">Signal</keyword>
<dbReference type="InterPro" id="IPR035992">
    <property type="entry name" value="Ricin_B-like_lectins"/>
</dbReference>
<accession>A0A1Q3EUR6</accession>
<feature type="signal peptide" evidence="1">
    <location>
        <begin position="1"/>
        <end position="19"/>
    </location>
</feature>
<name>A0A1Q3EUR6_CULTA</name>
<reference evidence="2" key="1">
    <citation type="submission" date="2017-01" db="EMBL/GenBank/DDBJ databases">
        <title>A deep insight into the sialotranscriptome of adult male and female Cluex tarsalis mosquitoes.</title>
        <authorList>
            <person name="Ribeiro J.M."/>
            <person name="Moreira F."/>
            <person name="Bernard K.A."/>
            <person name="Calvo E."/>
        </authorList>
    </citation>
    <scope>NUCLEOTIDE SEQUENCE</scope>
    <source>
        <strain evidence="2">Kern County</strain>
        <tissue evidence="2">Salivary glands</tissue>
    </source>
</reference>
<dbReference type="CDD" id="cd23667">
    <property type="entry name" value="beta-trefoil_Ricin_CqDVP-like"/>
    <property type="match status" value="1"/>
</dbReference>
<proteinExistence type="predicted"/>
<feature type="chain" id="PRO_5012637039" evidence="1">
    <location>
        <begin position="20"/>
        <end position="164"/>
    </location>
</feature>